<name>A0A9N9IZV7_9GLOM</name>
<evidence type="ECO:0000313" key="3">
    <source>
        <dbReference type="Proteomes" id="UP000789396"/>
    </source>
</evidence>
<organism evidence="2 3">
    <name type="scientific">Racocetra fulgida</name>
    <dbReference type="NCBI Taxonomy" id="60492"/>
    <lineage>
        <taxon>Eukaryota</taxon>
        <taxon>Fungi</taxon>
        <taxon>Fungi incertae sedis</taxon>
        <taxon>Mucoromycota</taxon>
        <taxon>Glomeromycotina</taxon>
        <taxon>Glomeromycetes</taxon>
        <taxon>Diversisporales</taxon>
        <taxon>Gigasporaceae</taxon>
        <taxon>Racocetra</taxon>
    </lineage>
</organism>
<reference evidence="2" key="1">
    <citation type="submission" date="2021-06" db="EMBL/GenBank/DDBJ databases">
        <authorList>
            <person name="Kallberg Y."/>
            <person name="Tangrot J."/>
            <person name="Rosling A."/>
        </authorList>
    </citation>
    <scope>NUCLEOTIDE SEQUENCE</scope>
    <source>
        <strain evidence="2">IN212</strain>
    </source>
</reference>
<protein>
    <submittedName>
        <fullName evidence="2">11252_t:CDS:1</fullName>
    </submittedName>
</protein>
<keyword evidence="3" id="KW-1185">Reference proteome</keyword>
<dbReference type="Proteomes" id="UP000789396">
    <property type="component" value="Unassembled WGS sequence"/>
</dbReference>
<dbReference type="AlphaFoldDB" id="A0A9N9IZV7"/>
<feature type="non-terminal residue" evidence="2">
    <location>
        <position position="1"/>
    </location>
</feature>
<sequence length="61" mass="6974">NLNYASKAIKDEENDMLIDEKNEDLESNDSDDSNNNGGKKNIKGKKRISSSDETFQPKRRK</sequence>
<accession>A0A9N9IZV7</accession>
<evidence type="ECO:0000313" key="2">
    <source>
        <dbReference type="EMBL" id="CAG8758759.1"/>
    </source>
</evidence>
<evidence type="ECO:0000256" key="1">
    <source>
        <dbReference type="SAM" id="MobiDB-lite"/>
    </source>
</evidence>
<comment type="caution">
    <text evidence="2">The sequence shown here is derived from an EMBL/GenBank/DDBJ whole genome shotgun (WGS) entry which is preliminary data.</text>
</comment>
<dbReference type="EMBL" id="CAJVPZ010040074">
    <property type="protein sequence ID" value="CAG8758759.1"/>
    <property type="molecule type" value="Genomic_DNA"/>
</dbReference>
<gene>
    <name evidence="2" type="ORF">RFULGI_LOCUS14142</name>
</gene>
<feature type="compositionally biased region" description="Acidic residues" evidence="1">
    <location>
        <begin position="12"/>
        <end position="32"/>
    </location>
</feature>
<feature type="region of interest" description="Disordered" evidence="1">
    <location>
        <begin position="1"/>
        <end position="61"/>
    </location>
</feature>
<proteinExistence type="predicted"/>